<evidence type="ECO:0000313" key="15">
    <source>
        <dbReference type="Ensembl" id="ENSGWIP00000002754.1"/>
    </source>
</evidence>
<keyword evidence="5" id="KW-0479">Metal-binding</keyword>
<evidence type="ECO:0000256" key="5">
    <source>
        <dbReference type="ARBA" id="ARBA00022723"/>
    </source>
</evidence>
<keyword evidence="16" id="KW-1185">Reference proteome</keyword>
<reference evidence="15" key="1">
    <citation type="submission" date="2020-06" db="EMBL/GenBank/DDBJ databases">
        <authorList>
            <consortium name="Wellcome Sanger Institute Data Sharing"/>
        </authorList>
    </citation>
    <scope>NUCLEOTIDE SEQUENCE [LARGE SCALE GENOMIC DNA]</scope>
</reference>
<comment type="pathway">
    <text evidence="2">Protein modification; protein ubiquitination.</text>
</comment>
<keyword evidence="8" id="KW-0862">Zinc</keyword>
<evidence type="ECO:0000256" key="11">
    <source>
        <dbReference type="ARBA" id="ARBA00041674"/>
    </source>
</evidence>
<dbReference type="PANTHER" id="PTHR15710:SF160">
    <property type="entry name" value="E3 UBIQUITIN-PROTEIN LIGASE RNF181"/>
    <property type="match status" value="1"/>
</dbReference>
<dbReference type="GO" id="GO:0016567">
    <property type="term" value="P:protein ubiquitination"/>
    <property type="evidence" value="ECO:0007669"/>
    <property type="project" value="TreeGrafter"/>
</dbReference>
<dbReference type="AlphaFoldDB" id="A0A8C5D7Y9"/>
<dbReference type="FunFam" id="3.30.40.10:FF:000127">
    <property type="entry name" value="E3 ubiquitin-protein ligase RNF181"/>
    <property type="match status" value="1"/>
</dbReference>
<dbReference type="PANTHER" id="PTHR15710">
    <property type="entry name" value="E3 UBIQUITIN-PROTEIN LIGASE PRAJA"/>
    <property type="match status" value="1"/>
</dbReference>
<dbReference type="SUPFAM" id="SSF57850">
    <property type="entry name" value="RING/U-box"/>
    <property type="match status" value="1"/>
</dbReference>
<evidence type="ECO:0000256" key="9">
    <source>
        <dbReference type="ARBA" id="ARBA00038197"/>
    </source>
</evidence>
<proteinExistence type="inferred from homology"/>
<dbReference type="PROSITE" id="PS50089">
    <property type="entry name" value="ZF_RING_2"/>
    <property type="match status" value="1"/>
</dbReference>
<organism evidence="15 16">
    <name type="scientific">Gouania willdenowi</name>
    <name type="common">Blunt-snouted clingfish</name>
    <name type="synonym">Lepadogaster willdenowi</name>
    <dbReference type="NCBI Taxonomy" id="441366"/>
    <lineage>
        <taxon>Eukaryota</taxon>
        <taxon>Metazoa</taxon>
        <taxon>Chordata</taxon>
        <taxon>Craniata</taxon>
        <taxon>Vertebrata</taxon>
        <taxon>Euteleostomi</taxon>
        <taxon>Actinopterygii</taxon>
        <taxon>Neopterygii</taxon>
        <taxon>Teleostei</taxon>
        <taxon>Neoteleostei</taxon>
        <taxon>Acanthomorphata</taxon>
        <taxon>Ovalentaria</taxon>
        <taxon>Blenniimorphae</taxon>
        <taxon>Blenniiformes</taxon>
        <taxon>Gobiesocoidei</taxon>
        <taxon>Gobiesocidae</taxon>
        <taxon>Gobiesocinae</taxon>
        <taxon>Gouania</taxon>
    </lineage>
</organism>
<evidence type="ECO:0000256" key="4">
    <source>
        <dbReference type="ARBA" id="ARBA00022679"/>
    </source>
</evidence>
<dbReference type="Pfam" id="PF13639">
    <property type="entry name" value="zf-RING_2"/>
    <property type="match status" value="1"/>
</dbReference>
<feature type="domain" description="RING-type" evidence="14">
    <location>
        <begin position="178"/>
        <end position="219"/>
    </location>
</feature>
<dbReference type="Proteomes" id="UP000694680">
    <property type="component" value="Chromosome 9"/>
</dbReference>
<evidence type="ECO:0000256" key="1">
    <source>
        <dbReference type="ARBA" id="ARBA00000900"/>
    </source>
</evidence>
<dbReference type="GO" id="GO:0008270">
    <property type="term" value="F:zinc ion binding"/>
    <property type="evidence" value="ECO:0007669"/>
    <property type="project" value="UniProtKB-KW"/>
</dbReference>
<reference evidence="15" key="3">
    <citation type="submission" date="2025-09" db="UniProtKB">
        <authorList>
            <consortium name="Ensembl"/>
        </authorList>
    </citation>
    <scope>IDENTIFICATION</scope>
</reference>
<comment type="function">
    <text evidence="12">E3 ubiquitin-protein ligase which accepts ubiquitin from an E2 ubiquitin-conjugating enzyme in the form of a thioester and then directly transfers the ubiquitin to targeted substrates. Catalyzes monoubiquitination of 26S proteasome subunit PSMC2/RPT1.</text>
</comment>
<evidence type="ECO:0000256" key="13">
    <source>
        <dbReference type="PROSITE-ProRule" id="PRU00175"/>
    </source>
</evidence>
<evidence type="ECO:0000259" key="14">
    <source>
        <dbReference type="PROSITE" id="PS50089"/>
    </source>
</evidence>
<dbReference type="GO" id="GO:0005737">
    <property type="term" value="C:cytoplasm"/>
    <property type="evidence" value="ECO:0007669"/>
    <property type="project" value="TreeGrafter"/>
</dbReference>
<accession>A0A8C5D7Y9</accession>
<evidence type="ECO:0000313" key="16">
    <source>
        <dbReference type="Proteomes" id="UP000694680"/>
    </source>
</evidence>
<keyword evidence="7" id="KW-0833">Ubl conjugation pathway</keyword>
<gene>
    <name evidence="15" type="primary">rnf181</name>
</gene>
<dbReference type="CDD" id="cd16669">
    <property type="entry name" value="RING-H2_RNF181"/>
    <property type="match status" value="1"/>
</dbReference>
<keyword evidence="4" id="KW-0808">Transferase</keyword>
<evidence type="ECO:0000256" key="8">
    <source>
        <dbReference type="ARBA" id="ARBA00022833"/>
    </source>
</evidence>
<evidence type="ECO:0000256" key="6">
    <source>
        <dbReference type="ARBA" id="ARBA00022771"/>
    </source>
</evidence>
<sequence>MIELRCYTFSWVWVTAQNHCCLESLICFYMKIKKVFFQSQFLQSTGLLLCDMIQSCSGFLKSFFSVFCLPESLVLGPKICVGLSHRFFDAKKHQPLSIMASYFDEHDCEPTNPEEQYRQNALLELARSLMNGLDLLDSGAFDSPEWDQRLPPPAAKTAVQTLTVVIISPEQADKGLKCPVCLLEFEEQETVREMPCKHLFHSGCILPWLGKTNSCPLCRLELPTDNLEYEEFKKDKERRRQREHRLGDLHGAMYT</sequence>
<comment type="catalytic activity">
    <reaction evidence="1">
        <text>S-ubiquitinyl-[E2 ubiquitin-conjugating enzyme]-L-cysteine + [acceptor protein]-L-lysine = [E2 ubiquitin-conjugating enzyme]-L-cysteine + N(6)-ubiquitinyl-[acceptor protein]-L-lysine.</text>
        <dbReference type="EC" id="2.3.2.27"/>
    </reaction>
</comment>
<keyword evidence="6 13" id="KW-0863">Zinc-finger</keyword>
<dbReference type="InterPro" id="IPR013083">
    <property type="entry name" value="Znf_RING/FYVE/PHD"/>
</dbReference>
<evidence type="ECO:0000256" key="2">
    <source>
        <dbReference type="ARBA" id="ARBA00004906"/>
    </source>
</evidence>
<evidence type="ECO:0000256" key="10">
    <source>
        <dbReference type="ARBA" id="ARBA00039317"/>
    </source>
</evidence>
<reference evidence="15" key="2">
    <citation type="submission" date="2025-08" db="UniProtKB">
        <authorList>
            <consortium name="Ensembl"/>
        </authorList>
    </citation>
    <scope>IDENTIFICATION</scope>
</reference>
<dbReference type="InterPro" id="IPR001841">
    <property type="entry name" value="Znf_RING"/>
</dbReference>
<evidence type="ECO:0000256" key="7">
    <source>
        <dbReference type="ARBA" id="ARBA00022786"/>
    </source>
</evidence>
<evidence type="ECO:0000256" key="3">
    <source>
        <dbReference type="ARBA" id="ARBA00012483"/>
    </source>
</evidence>
<comment type="similarity">
    <text evidence="9">Belongs to the RNF181 family.</text>
</comment>
<protein>
    <recommendedName>
        <fullName evidence="10">E3 ubiquitin-protein ligase RNF181</fullName>
        <ecNumber evidence="3">2.3.2.27</ecNumber>
    </recommendedName>
    <alternativeName>
        <fullName evidence="11">RING finger protein 181</fullName>
    </alternativeName>
</protein>
<dbReference type="Gene3D" id="3.30.40.10">
    <property type="entry name" value="Zinc/RING finger domain, C3HC4 (zinc finger)"/>
    <property type="match status" value="1"/>
</dbReference>
<dbReference type="SMART" id="SM00184">
    <property type="entry name" value="RING"/>
    <property type="match status" value="1"/>
</dbReference>
<name>A0A8C5D7Y9_GOUWI</name>
<dbReference type="GO" id="GO:0061630">
    <property type="term" value="F:ubiquitin protein ligase activity"/>
    <property type="evidence" value="ECO:0007669"/>
    <property type="project" value="UniProtKB-EC"/>
</dbReference>
<evidence type="ECO:0000256" key="12">
    <source>
        <dbReference type="ARBA" id="ARBA00045940"/>
    </source>
</evidence>
<dbReference type="Ensembl" id="ENSGWIT00000002977.1">
    <property type="protein sequence ID" value="ENSGWIP00000002754.1"/>
    <property type="gene ID" value="ENSGWIG00000001484.1"/>
</dbReference>
<dbReference type="EC" id="2.3.2.27" evidence="3"/>